<evidence type="ECO:0008006" key="4">
    <source>
        <dbReference type="Google" id="ProtNLM"/>
    </source>
</evidence>
<name>A0A178A5D9_9BACI</name>
<accession>A0A178A5D9</accession>
<proteinExistence type="predicted"/>
<feature type="transmembrane region" description="Helical" evidence="1">
    <location>
        <begin position="33"/>
        <end position="54"/>
    </location>
</feature>
<keyword evidence="1" id="KW-0472">Membrane</keyword>
<dbReference type="EMBL" id="LDJR01000014">
    <property type="protein sequence ID" value="OAK75321.1"/>
    <property type="molecule type" value="Genomic_DNA"/>
</dbReference>
<comment type="caution">
    <text evidence="2">The sequence shown here is derived from an EMBL/GenBank/DDBJ whole genome shotgun (WGS) entry which is preliminary data.</text>
</comment>
<keyword evidence="1" id="KW-0812">Transmembrane</keyword>
<dbReference type="InterPro" id="IPR014245">
    <property type="entry name" value="Spore_III_AF"/>
</dbReference>
<protein>
    <recommendedName>
        <fullName evidence="4">Stage III sporulation protein AF</fullName>
    </recommendedName>
</protein>
<organism evidence="2 3">
    <name type="scientific">Lederbergia galactosidilytica</name>
    <dbReference type="NCBI Taxonomy" id="217031"/>
    <lineage>
        <taxon>Bacteria</taxon>
        <taxon>Bacillati</taxon>
        <taxon>Bacillota</taxon>
        <taxon>Bacilli</taxon>
        <taxon>Bacillales</taxon>
        <taxon>Bacillaceae</taxon>
        <taxon>Lederbergia</taxon>
    </lineage>
</organism>
<dbReference type="NCBIfam" id="TIGR02896">
    <property type="entry name" value="spore_III_AF"/>
    <property type="match status" value="1"/>
</dbReference>
<dbReference type="PATRIC" id="fig|217031.6.peg.649"/>
<dbReference type="Proteomes" id="UP000077881">
    <property type="component" value="Unassembled WGS sequence"/>
</dbReference>
<dbReference type="AlphaFoldDB" id="A0A178A5D9"/>
<dbReference type="RefSeq" id="WP_057983264.1">
    <property type="nucleotide sequence ID" value="NZ_LDJR01000014.1"/>
</dbReference>
<sequence>MEFIKEWILNIIIFLLLSMIIDMLLPANNMRKYVKLVTGLLLISIIITPLFQLLSSDYEQVLGNLTKKIEVSEQSTGNLLEKKKIEIQASQHAYTLEQMAVQMKKEVEKELMDHYQVVIKHIKISADADMDQPEEQINHVVVHVAPSKNEIEIVEPIVINTNEEKPKENSHPNSEILTLLSNRWEIPAEVIEIVSGEEPAKDGES</sequence>
<evidence type="ECO:0000313" key="2">
    <source>
        <dbReference type="EMBL" id="OAK75321.1"/>
    </source>
</evidence>
<keyword evidence="3" id="KW-1185">Reference proteome</keyword>
<evidence type="ECO:0000313" key="3">
    <source>
        <dbReference type="Proteomes" id="UP000077881"/>
    </source>
</evidence>
<reference evidence="2 3" key="1">
    <citation type="submission" date="2015-05" db="EMBL/GenBank/DDBJ databases">
        <title>Comparison of genome.</title>
        <authorList>
            <person name="Zheng Z."/>
            <person name="Sun M."/>
        </authorList>
    </citation>
    <scope>NUCLEOTIDE SEQUENCE [LARGE SCALE GENOMIC DNA]</scope>
    <source>
        <strain evidence="2 3">G25-74</strain>
    </source>
</reference>
<dbReference type="STRING" id="217031.ABB05_02985"/>
<evidence type="ECO:0000256" key="1">
    <source>
        <dbReference type="SAM" id="Phobius"/>
    </source>
</evidence>
<keyword evidence="1" id="KW-1133">Transmembrane helix</keyword>
<feature type="transmembrane region" description="Helical" evidence="1">
    <location>
        <begin position="7"/>
        <end position="27"/>
    </location>
</feature>
<dbReference type="OrthoDB" id="2375554at2"/>
<dbReference type="Pfam" id="PF09581">
    <property type="entry name" value="Spore_III_AF"/>
    <property type="match status" value="1"/>
</dbReference>
<gene>
    <name evidence="2" type="ORF">ABB05_02985</name>
</gene>